<accession>W7MW62</accession>
<sequence>MFFGDNEEGDYRTRLSSLGQKQQDDLEPVVKFKVAQEKGRKPVQWSEEDAKRELCKILV</sequence>
<dbReference type="Proteomes" id="UP000009096">
    <property type="component" value="Chromosome 10"/>
</dbReference>
<proteinExistence type="predicted"/>
<dbReference type="AlphaFoldDB" id="W7MW62"/>
<dbReference type="EMBL" id="DS022252">
    <property type="protein sequence ID" value="EWG48707.1"/>
    <property type="molecule type" value="Genomic_DNA"/>
</dbReference>
<feature type="region of interest" description="Disordered" evidence="1">
    <location>
        <begin position="1"/>
        <end position="22"/>
    </location>
</feature>
<dbReference type="RefSeq" id="XP_018754898.1">
    <property type="nucleotide sequence ID" value="XM_018905562.1"/>
</dbReference>
<dbReference type="OrthoDB" id="5000407at2759"/>
<gene>
    <name evidence="2" type="ORF">FVEG_16311</name>
</gene>
<name>W7MW62_GIBM7</name>
<reference evidence="2 3" key="1">
    <citation type="journal article" date="2010" name="Nature">
        <title>Comparative genomics reveals mobile pathogenicity chromosomes in Fusarium.</title>
        <authorList>
            <person name="Ma L.J."/>
            <person name="van der Does H.C."/>
            <person name="Borkovich K.A."/>
            <person name="Coleman J.J."/>
            <person name="Daboussi M.J."/>
            <person name="Di Pietro A."/>
            <person name="Dufresne M."/>
            <person name="Freitag M."/>
            <person name="Grabherr M."/>
            <person name="Henrissat B."/>
            <person name="Houterman P.M."/>
            <person name="Kang S."/>
            <person name="Shim W.B."/>
            <person name="Woloshuk C."/>
            <person name="Xie X."/>
            <person name="Xu J.R."/>
            <person name="Antoniw J."/>
            <person name="Baker S.E."/>
            <person name="Bluhm B.H."/>
            <person name="Breakspear A."/>
            <person name="Brown D.W."/>
            <person name="Butchko R.A."/>
            <person name="Chapman S."/>
            <person name="Coulson R."/>
            <person name="Coutinho P.M."/>
            <person name="Danchin E.G."/>
            <person name="Diener A."/>
            <person name="Gale L.R."/>
            <person name="Gardiner D.M."/>
            <person name="Goff S."/>
            <person name="Hammond-Kosack K.E."/>
            <person name="Hilburn K."/>
            <person name="Hua-Van A."/>
            <person name="Jonkers W."/>
            <person name="Kazan K."/>
            <person name="Kodira C.D."/>
            <person name="Koehrsen M."/>
            <person name="Kumar L."/>
            <person name="Lee Y.H."/>
            <person name="Li L."/>
            <person name="Manners J.M."/>
            <person name="Miranda-Saavedra D."/>
            <person name="Mukherjee M."/>
            <person name="Park G."/>
            <person name="Park J."/>
            <person name="Park S.Y."/>
            <person name="Proctor R.H."/>
            <person name="Regev A."/>
            <person name="Ruiz-Roldan M.C."/>
            <person name="Sain D."/>
            <person name="Sakthikumar S."/>
            <person name="Sykes S."/>
            <person name="Schwartz D.C."/>
            <person name="Turgeon B.G."/>
            <person name="Wapinski I."/>
            <person name="Yoder O."/>
            <person name="Young S."/>
            <person name="Zeng Q."/>
            <person name="Zhou S."/>
            <person name="Galagan J."/>
            <person name="Cuomo C.A."/>
            <person name="Kistler H.C."/>
            <person name="Rep M."/>
        </authorList>
    </citation>
    <scope>NUCLEOTIDE SEQUENCE [LARGE SCALE GENOMIC DNA]</scope>
    <source>
        <strain evidence="3">M3125 / FGSC 7600</strain>
    </source>
</reference>
<protein>
    <submittedName>
        <fullName evidence="2">Uncharacterized protein</fullName>
    </submittedName>
</protein>
<evidence type="ECO:0000313" key="3">
    <source>
        <dbReference type="Proteomes" id="UP000009096"/>
    </source>
</evidence>
<dbReference type="EMBL" id="CM000587">
    <property type="protein sequence ID" value="EWG48707.1"/>
    <property type="molecule type" value="Genomic_DNA"/>
</dbReference>
<evidence type="ECO:0000313" key="2">
    <source>
        <dbReference type="EMBL" id="EWG48707.1"/>
    </source>
</evidence>
<dbReference type="GeneID" id="30073187"/>
<dbReference type="VEuPathDB" id="FungiDB:FVEG_16311"/>
<keyword evidence="3" id="KW-1185">Reference proteome</keyword>
<evidence type="ECO:0000256" key="1">
    <source>
        <dbReference type="SAM" id="MobiDB-lite"/>
    </source>
</evidence>
<dbReference type="KEGG" id="fvr:FVEG_16311"/>
<organism evidence="2 3">
    <name type="scientific">Gibberella moniliformis (strain M3125 / FGSC 7600)</name>
    <name type="common">Maize ear and stalk rot fungus</name>
    <name type="synonym">Fusarium verticillioides</name>
    <dbReference type="NCBI Taxonomy" id="334819"/>
    <lineage>
        <taxon>Eukaryota</taxon>
        <taxon>Fungi</taxon>
        <taxon>Dikarya</taxon>
        <taxon>Ascomycota</taxon>
        <taxon>Pezizomycotina</taxon>
        <taxon>Sordariomycetes</taxon>
        <taxon>Hypocreomycetidae</taxon>
        <taxon>Hypocreales</taxon>
        <taxon>Nectriaceae</taxon>
        <taxon>Fusarium</taxon>
        <taxon>Fusarium fujikuroi species complex</taxon>
    </lineage>
</organism>